<dbReference type="InterPro" id="IPR005650">
    <property type="entry name" value="BlaI_family"/>
</dbReference>
<dbReference type="Proteomes" id="UP001501074">
    <property type="component" value="Unassembled WGS sequence"/>
</dbReference>
<keyword evidence="6" id="KW-1185">Reference proteome</keyword>
<gene>
    <name evidence="5" type="ORF">GCM10022223_30380</name>
</gene>
<comment type="similarity">
    <text evidence="1">Belongs to the BlaI transcriptional regulatory family.</text>
</comment>
<keyword evidence="2" id="KW-0805">Transcription regulation</keyword>
<dbReference type="PIRSF" id="PIRSF019455">
    <property type="entry name" value="CopR_AtkY"/>
    <property type="match status" value="1"/>
</dbReference>
<accession>A0ABP6ZQQ3</accession>
<evidence type="ECO:0000256" key="1">
    <source>
        <dbReference type="ARBA" id="ARBA00011046"/>
    </source>
</evidence>
<dbReference type="InterPro" id="IPR036388">
    <property type="entry name" value="WH-like_DNA-bd_sf"/>
</dbReference>
<name>A0ABP6ZQQ3_9ACTN</name>
<evidence type="ECO:0000256" key="4">
    <source>
        <dbReference type="ARBA" id="ARBA00023163"/>
    </source>
</evidence>
<dbReference type="SUPFAM" id="SSF46785">
    <property type="entry name" value="Winged helix' DNA-binding domain"/>
    <property type="match status" value="1"/>
</dbReference>
<proteinExistence type="inferred from homology"/>
<comment type="caution">
    <text evidence="5">The sequence shown here is derived from an EMBL/GenBank/DDBJ whole genome shotgun (WGS) entry which is preliminary data.</text>
</comment>
<keyword evidence="4" id="KW-0804">Transcription</keyword>
<evidence type="ECO:0000256" key="2">
    <source>
        <dbReference type="ARBA" id="ARBA00023015"/>
    </source>
</evidence>
<dbReference type="RefSeq" id="WP_231482102.1">
    <property type="nucleotide sequence ID" value="NZ_BAAAZO010000004.1"/>
</dbReference>
<evidence type="ECO:0000313" key="5">
    <source>
        <dbReference type="EMBL" id="GAA3612219.1"/>
    </source>
</evidence>
<dbReference type="Gene3D" id="1.10.10.10">
    <property type="entry name" value="Winged helix-like DNA-binding domain superfamily/Winged helix DNA-binding domain"/>
    <property type="match status" value="1"/>
</dbReference>
<dbReference type="Pfam" id="PF03965">
    <property type="entry name" value="Penicillinase_R"/>
    <property type="match status" value="1"/>
</dbReference>
<evidence type="ECO:0000256" key="3">
    <source>
        <dbReference type="ARBA" id="ARBA00023125"/>
    </source>
</evidence>
<dbReference type="EMBL" id="BAAAZO010000004">
    <property type="protein sequence ID" value="GAA3612219.1"/>
    <property type="molecule type" value="Genomic_DNA"/>
</dbReference>
<organism evidence="5 6">
    <name type="scientific">Kineosporia mesophila</name>
    <dbReference type="NCBI Taxonomy" id="566012"/>
    <lineage>
        <taxon>Bacteria</taxon>
        <taxon>Bacillati</taxon>
        <taxon>Actinomycetota</taxon>
        <taxon>Actinomycetes</taxon>
        <taxon>Kineosporiales</taxon>
        <taxon>Kineosporiaceae</taxon>
        <taxon>Kineosporia</taxon>
    </lineage>
</organism>
<sequence>MSDVSLGHLERDVMDRLWASPAPMTVRDVHAALGEQRDVAYTTVMTVLQRLARKGLASQTRDGKAHLYSASESREQMAAELMMDALGDVGGAQARQAALLHFVGRMSANETELLKAALSGGSSPERAP</sequence>
<keyword evidence="3" id="KW-0238">DNA-binding</keyword>
<evidence type="ECO:0000313" key="6">
    <source>
        <dbReference type="Proteomes" id="UP001501074"/>
    </source>
</evidence>
<dbReference type="InterPro" id="IPR036390">
    <property type="entry name" value="WH_DNA-bd_sf"/>
</dbReference>
<reference evidence="6" key="1">
    <citation type="journal article" date="2019" name="Int. J. Syst. Evol. Microbiol.">
        <title>The Global Catalogue of Microorganisms (GCM) 10K type strain sequencing project: providing services to taxonomists for standard genome sequencing and annotation.</title>
        <authorList>
            <consortium name="The Broad Institute Genomics Platform"/>
            <consortium name="The Broad Institute Genome Sequencing Center for Infectious Disease"/>
            <person name="Wu L."/>
            <person name="Ma J."/>
        </authorList>
    </citation>
    <scope>NUCLEOTIDE SEQUENCE [LARGE SCALE GENOMIC DNA]</scope>
    <source>
        <strain evidence="6">JCM 16902</strain>
    </source>
</reference>
<dbReference type="Gene3D" id="6.10.140.850">
    <property type="match status" value="1"/>
</dbReference>
<protein>
    <submittedName>
        <fullName evidence="5">BlaI/MecI/CopY family transcriptional regulator</fullName>
    </submittedName>
</protein>